<evidence type="ECO:0000313" key="3">
    <source>
        <dbReference type="Proteomes" id="UP000194903"/>
    </source>
</evidence>
<dbReference type="GO" id="GO:0006281">
    <property type="term" value="P:DNA repair"/>
    <property type="evidence" value="ECO:0007669"/>
    <property type="project" value="InterPro"/>
</dbReference>
<evidence type="ECO:0000256" key="1">
    <source>
        <dbReference type="SAM" id="MobiDB-lite"/>
    </source>
</evidence>
<dbReference type="InterPro" id="IPR008822">
    <property type="entry name" value="Endonuclease_RusA-like"/>
</dbReference>
<proteinExistence type="predicted"/>
<dbReference type="Proteomes" id="UP000194903">
    <property type="component" value="Unassembled WGS sequence"/>
</dbReference>
<feature type="region of interest" description="Disordered" evidence="1">
    <location>
        <begin position="1"/>
        <end position="25"/>
    </location>
</feature>
<name>A0A252F7C2_9FIRM</name>
<keyword evidence="3" id="KW-1185">Reference proteome</keyword>
<dbReference type="RefSeq" id="WP_087016572.1">
    <property type="nucleotide sequence ID" value="NZ_NHOC01000001.1"/>
</dbReference>
<dbReference type="EMBL" id="NHOC01000001">
    <property type="protein sequence ID" value="OUM21678.1"/>
    <property type="molecule type" value="Genomic_DNA"/>
</dbReference>
<dbReference type="GO" id="GO:0000287">
    <property type="term" value="F:magnesium ion binding"/>
    <property type="evidence" value="ECO:0007669"/>
    <property type="project" value="InterPro"/>
</dbReference>
<dbReference type="OrthoDB" id="5114842at2"/>
<dbReference type="AlphaFoldDB" id="A0A252F7C2"/>
<dbReference type="Pfam" id="PF05866">
    <property type="entry name" value="RusA"/>
    <property type="match status" value="1"/>
</dbReference>
<dbReference type="Gene3D" id="3.30.1330.70">
    <property type="entry name" value="Holliday junction resolvase RusA"/>
    <property type="match status" value="1"/>
</dbReference>
<evidence type="ECO:0008006" key="4">
    <source>
        <dbReference type="Google" id="ProtNLM"/>
    </source>
</evidence>
<reference evidence="2 3" key="1">
    <citation type="submission" date="2017-05" db="EMBL/GenBank/DDBJ databases">
        <title>Butyricicoccus porcorum sp. nov. a butyrate-producing bacterium from the swine intestinal tract.</title>
        <authorList>
            <person name="Trachsel J."/>
            <person name="Humphrey S."/>
            <person name="Allen H.K."/>
        </authorList>
    </citation>
    <scope>NUCLEOTIDE SEQUENCE [LARGE SCALE GENOMIC DNA]</scope>
    <source>
        <strain evidence="2">BB10</strain>
    </source>
</reference>
<comment type="caution">
    <text evidence="2">The sequence shown here is derived from an EMBL/GenBank/DDBJ whole genome shotgun (WGS) entry which is preliminary data.</text>
</comment>
<accession>A0A252F7C2</accession>
<dbReference type="SUPFAM" id="SSF103084">
    <property type="entry name" value="Holliday junction resolvase RusA"/>
    <property type="match status" value="1"/>
</dbReference>
<sequence length="140" mass="15529">MTVSFTVPGEPQGKGRPRFSSRNGRAFTHTPEKTVLYENLVATEYDMQADGYRFPDGAMIGIQVCAYYSIPKSASKRKQAAMQAGDIKPTKKPDADNILKCIADSLNGIAYRDDAQIVTATIEKLYSDVPRVEVTLFDWT</sequence>
<organism evidence="2 3">
    <name type="scientific">Butyricicoccus porcorum</name>
    <dbReference type="NCBI Taxonomy" id="1945634"/>
    <lineage>
        <taxon>Bacteria</taxon>
        <taxon>Bacillati</taxon>
        <taxon>Bacillota</taxon>
        <taxon>Clostridia</taxon>
        <taxon>Eubacteriales</taxon>
        <taxon>Butyricicoccaceae</taxon>
        <taxon>Butyricicoccus</taxon>
    </lineage>
</organism>
<gene>
    <name evidence="2" type="ORF">CBW42_00140</name>
</gene>
<dbReference type="InterPro" id="IPR036614">
    <property type="entry name" value="RusA-like_sf"/>
</dbReference>
<dbReference type="GO" id="GO:0006310">
    <property type="term" value="P:DNA recombination"/>
    <property type="evidence" value="ECO:0007669"/>
    <property type="project" value="InterPro"/>
</dbReference>
<evidence type="ECO:0000313" key="2">
    <source>
        <dbReference type="EMBL" id="OUM21678.1"/>
    </source>
</evidence>
<protein>
    <recommendedName>
        <fullName evidence="4">Holliday junction resolvase</fullName>
    </recommendedName>
</protein>